<dbReference type="InterPro" id="IPR024932">
    <property type="entry name" value="ApbE"/>
</dbReference>
<evidence type="ECO:0000256" key="3">
    <source>
        <dbReference type="ARBA" id="ARBA00022630"/>
    </source>
</evidence>
<comment type="caution">
    <text evidence="12">The sequence shown here is derived from an EMBL/GenBank/DDBJ whole genome shotgun (WGS) entry which is preliminary data.</text>
</comment>
<keyword evidence="13" id="KW-1185">Reference proteome</keyword>
<evidence type="ECO:0000256" key="1">
    <source>
        <dbReference type="ARBA" id="ARBA00011955"/>
    </source>
</evidence>
<dbReference type="EMBL" id="PSZM01000001">
    <property type="protein sequence ID" value="PQL95589.1"/>
    <property type="molecule type" value="Genomic_DNA"/>
</dbReference>
<evidence type="ECO:0000256" key="11">
    <source>
        <dbReference type="PIRSR" id="PIRSR006268-2"/>
    </source>
</evidence>
<dbReference type="PANTHER" id="PTHR30040:SF2">
    <property type="entry name" value="FAD:PROTEIN FMN TRANSFERASE"/>
    <property type="match status" value="1"/>
</dbReference>
<dbReference type="Pfam" id="PF02424">
    <property type="entry name" value="ApbE"/>
    <property type="match status" value="1"/>
</dbReference>
<keyword evidence="5 10" id="KW-0479">Metal-binding</keyword>
<evidence type="ECO:0000313" key="12">
    <source>
        <dbReference type="EMBL" id="PQL95589.1"/>
    </source>
</evidence>
<evidence type="ECO:0000256" key="8">
    <source>
        <dbReference type="ARBA" id="ARBA00031306"/>
    </source>
</evidence>
<dbReference type="InterPro" id="IPR003374">
    <property type="entry name" value="ApbE-like_sf"/>
</dbReference>
<proteinExistence type="inferred from homology"/>
<accession>A0A2S8AGW2</accession>
<sequence length="342" mass="38060">MNSQILKIFYGLVALFFISINAQVQRNRSTTLMGCRFDFTIIADDSLTAEKHIDSVINEILRIENLISDWKSDSQISKVNQNAGICPVKVDPEVWQLTRRALYISEITEGAFDISFAAIDKIWKFDGSMVQIPSSKQIKESIKNIGYKNIILDSLNSTIFLKNPGMKIGFGSIGKGYAADKAKELMLNKNVKAGIINASGDISAWGKQINGKEWKIGIVNPFNPADIMGAFTIHDKSVTTSGSYEKYAEINGKKYSHIINPQTGYPVRGIESVTVIGPNAEMANGFSTSLMVLGEKKGFKLIDRFPEYSCLIITTDGNIRKSKNFNIKLKIYEKQLSPKSKF</sequence>
<feature type="binding site" evidence="11">
    <location>
        <position position="288"/>
    </location>
    <ligand>
        <name>Mg(2+)</name>
        <dbReference type="ChEBI" id="CHEBI:18420"/>
    </ligand>
</feature>
<reference evidence="12 13" key="1">
    <citation type="submission" date="2018-02" db="EMBL/GenBank/DDBJ databases">
        <title>Genome sequences of Apibacter spp., gut symbionts of Asian honey bees.</title>
        <authorList>
            <person name="Kwong W.K."/>
            <person name="Steele M.I."/>
            <person name="Moran N.A."/>
        </authorList>
    </citation>
    <scope>NUCLEOTIDE SEQUENCE [LARGE SCALE GENOMIC DNA]</scope>
    <source>
        <strain evidence="13">wkB301</strain>
    </source>
</reference>
<evidence type="ECO:0000313" key="13">
    <source>
        <dbReference type="Proteomes" id="UP000238042"/>
    </source>
</evidence>
<dbReference type="Gene3D" id="3.10.520.10">
    <property type="entry name" value="ApbE-like domains"/>
    <property type="match status" value="1"/>
</dbReference>
<gene>
    <name evidence="12" type="ORF">C4S77_00495</name>
</gene>
<keyword evidence="7 10" id="KW-0460">Magnesium</keyword>
<dbReference type="GO" id="GO:0016740">
    <property type="term" value="F:transferase activity"/>
    <property type="evidence" value="ECO:0007669"/>
    <property type="project" value="UniProtKB-UniRule"/>
</dbReference>
<dbReference type="Proteomes" id="UP000238042">
    <property type="component" value="Unassembled WGS sequence"/>
</dbReference>
<protein>
    <recommendedName>
        <fullName evidence="2 10">FAD:protein FMN transferase</fullName>
        <ecNumber evidence="1 10">2.7.1.180</ecNumber>
    </recommendedName>
    <alternativeName>
        <fullName evidence="8 10">Flavin transferase</fullName>
    </alternativeName>
</protein>
<comment type="catalytic activity">
    <reaction evidence="9 10">
        <text>L-threonyl-[protein] + FAD = FMN-L-threonyl-[protein] + AMP + H(+)</text>
        <dbReference type="Rhea" id="RHEA:36847"/>
        <dbReference type="Rhea" id="RHEA-COMP:11060"/>
        <dbReference type="Rhea" id="RHEA-COMP:11061"/>
        <dbReference type="ChEBI" id="CHEBI:15378"/>
        <dbReference type="ChEBI" id="CHEBI:30013"/>
        <dbReference type="ChEBI" id="CHEBI:57692"/>
        <dbReference type="ChEBI" id="CHEBI:74257"/>
        <dbReference type="ChEBI" id="CHEBI:456215"/>
        <dbReference type="EC" id="2.7.1.180"/>
    </reaction>
</comment>
<evidence type="ECO:0000256" key="10">
    <source>
        <dbReference type="PIRNR" id="PIRNR006268"/>
    </source>
</evidence>
<feature type="binding site" evidence="11">
    <location>
        <position position="172"/>
    </location>
    <ligand>
        <name>Mg(2+)</name>
        <dbReference type="ChEBI" id="CHEBI:18420"/>
    </ligand>
</feature>
<dbReference type="PIRSF" id="PIRSF006268">
    <property type="entry name" value="ApbE"/>
    <property type="match status" value="1"/>
</dbReference>
<dbReference type="GO" id="GO:0046872">
    <property type="term" value="F:metal ion binding"/>
    <property type="evidence" value="ECO:0007669"/>
    <property type="project" value="UniProtKB-UniRule"/>
</dbReference>
<name>A0A2S8AGW2_9FLAO</name>
<dbReference type="PANTHER" id="PTHR30040">
    <property type="entry name" value="THIAMINE BIOSYNTHESIS LIPOPROTEIN APBE"/>
    <property type="match status" value="1"/>
</dbReference>
<dbReference type="SUPFAM" id="SSF143631">
    <property type="entry name" value="ApbE-like"/>
    <property type="match status" value="1"/>
</dbReference>
<keyword evidence="4 10" id="KW-0808">Transferase</keyword>
<dbReference type="OrthoDB" id="9778595at2"/>
<dbReference type="RefSeq" id="WP_105245676.1">
    <property type="nucleotide sequence ID" value="NZ_PSZM01000001.1"/>
</dbReference>
<dbReference type="EC" id="2.7.1.180" evidence="1 10"/>
<evidence type="ECO:0000256" key="9">
    <source>
        <dbReference type="ARBA" id="ARBA00048540"/>
    </source>
</evidence>
<evidence type="ECO:0000256" key="7">
    <source>
        <dbReference type="ARBA" id="ARBA00022842"/>
    </source>
</evidence>
<keyword evidence="3 10" id="KW-0285">Flavoprotein</keyword>
<comment type="similarity">
    <text evidence="10">Belongs to the ApbE family.</text>
</comment>
<evidence type="ECO:0000256" key="6">
    <source>
        <dbReference type="ARBA" id="ARBA00022827"/>
    </source>
</evidence>
<evidence type="ECO:0000256" key="4">
    <source>
        <dbReference type="ARBA" id="ARBA00022679"/>
    </source>
</evidence>
<evidence type="ECO:0000256" key="2">
    <source>
        <dbReference type="ARBA" id="ARBA00016337"/>
    </source>
</evidence>
<keyword evidence="6 10" id="KW-0274">FAD</keyword>
<organism evidence="12 13">
    <name type="scientific">Apibacter adventoris</name>
    <dbReference type="NCBI Taxonomy" id="1679466"/>
    <lineage>
        <taxon>Bacteria</taxon>
        <taxon>Pseudomonadati</taxon>
        <taxon>Bacteroidota</taxon>
        <taxon>Flavobacteriia</taxon>
        <taxon>Flavobacteriales</taxon>
        <taxon>Weeksellaceae</taxon>
        <taxon>Apibacter</taxon>
    </lineage>
</organism>
<evidence type="ECO:0000256" key="5">
    <source>
        <dbReference type="ARBA" id="ARBA00022723"/>
    </source>
</evidence>
<dbReference type="AlphaFoldDB" id="A0A2S8AGW2"/>
<comment type="cofactor">
    <cofactor evidence="11">
        <name>Mg(2+)</name>
        <dbReference type="ChEBI" id="CHEBI:18420"/>
    </cofactor>
    <cofactor evidence="11">
        <name>Mn(2+)</name>
        <dbReference type="ChEBI" id="CHEBI:29035"/>
    </cofactor>
    <text evidence="11">Magnesium. Can also use manganese.</text>
</comment>